<keyword evidence="1" id="KW-0813">Transport</keyword>
<dbReference type="GO" id="GO:0005524">
    <property type="term" value="F:ATP binding"/>
    <property type="evidence" value="ECO:0007669"/>
    <property type="project" value="UniProtKB-KW"/>
</dbReference>
<evidence type="ECO:0000256" key="2">
    <source>
        <dbReference type="ARBA" id="ARBA00022741"/>
    </source>
</evidence>
<sequence length="214" mass="24650">MDIFLKDIRKYYKERKILNIDKLTIEKKKITGIIGPNGAGKSTLINIIAGLDNNFLGQVEYNGKKLDNYLYKNITLVNQKPYLFKRSVYDNIAYPLKIRGFNKVDIKNKVEDMIRKFEIDDLKDKRAHKLSGGESQKVSLARALVFNPKLLLLDEPTSNIDPDSIKIMEREIMNFNKSSNSTVIIITHNMSQAKRMCNKLVYLSKGDVIEDDIF</sequence>
<dbReference type="PROSITE" id="PS50893">
    <property type="entry name" value="ABC_TRANSPORTER_2"/>
    <property type="match status" value="1"/>
</dbReference>
<gene>
    <name evidence="5" type="ORF">D3Z33_03745</name>
</gene>
<keyword evidence="3 5" id="KW-0067">ATP-binding</keyword>
<dbReference type="InterPro" id="IPR003439">
    <property type="entry name" value="ABC_transporter-like_ATP-bd"/>
</dbReference>
<evidence type="ECO:0000259" key="4">
    <source>
        <dbReference type="PROSITE" id="PS50893"/>
    </source>
</evidence>
<evidence type="ECO:0000313" key="6">
    <source>
        <dbReference type="Proteomes" id="UP000467132"/>
    </source>
</evidence>
<dbReference type="PANTHER" id="PTHR42781:SF9">
    <property type="entry name" value="AMINO ACID ABC TRANSPORTER, ATP-BINDING PROTEIN-RELATED"/>
    <property type="match status" value="1"/>
</dbReference>
<protein>
    <submittedName>
        <fullName evidence="5">ATP-binding cassette domain-containing protein</fullName>
    </submittedName>
</protein>
<feature type="domain" description="ABC transporter" evidence="4">
    <location>
        <begin position="3"/>
        <end position="213"/>
    </location>
</feature>
<dbReference type="PROSITE" id="PS00211">
    <property type="entry name" value="ABC_TRANSPORTER_1"/>
    <property type="match status" value="1"/>
</dbReference>
<organism evidence="5 6">
    <name type="scientific">Senegalia massiliensis</name>
    <dbReference type="NCBI Taxonomy" id="1720316"/>
    <lineage>
        <taxon>Bacteria</taxon>
        <taxon>Bacillati</taxon>
        <taxon>Bacillota</taxon>
        <taxon>Clostridia</taxon>
        <taxon>Eubacteriales</taxon>
        <taxon>Clostridiaceae</taxon>
        <taxon>Senegalia</taxon>
    </lineage>
</organism>
<dbReference type="Gene3D" id="3.40.50.300">
    <property type="entry name" value="P-loop containing nucleotide triphosphate hydrolases"/>
    <property type="match status" value="1"/>
</dbReference>
<evidence type="ECO:0000256" key="3">
    <source>
        <dbReference type="ARBA" id="ARBA00022840"/>
    </source>
</evidence>
<dbReference type="PANTHER" id="PTHR42781">
    <property type="entry name" value="SPERMIDINE/PUTRESCINE IMPORT ATP-BINDING PROTEIN POTA"/>
    <property type="match status" value="1"/>
</dbReference>
<dbReference type="EMBL" id="QXXA01000004">
    <property type="protein sequence ID" value="NBI05970.1"/>
    <property type="molecule type" value="Genomic_DNA"/>
</dbReference>
<dbReference type="RefSeq" id="WP_160196456.1">
    <property type="nucleotide sequence ID" value="NZ_QXXA01000004.1"/>
</dbReference>
<comment type="caution">
    <text evidence="5">The sequence shown here is derived from an EMBL/GenBank/DDBJ whole genome shotgun (WGS) entry which is preliminary data.</text>
</comment>
<dbReference type="InterPro" id="IPR003593">
    <property type="entry name" value="AAA+_ATPase"/>
</dbReference>
<evidence type="ECO:0000256" key="1">
    <source>
        <dbReference type="ARBA" id="ARBA00022448"/>
    </source>
</evidence>
<reference evidence="5 6" key="1">
    <citation type="submission" date="2018-08" db="EMBL/GenBank/DDBJ databases">
        <title>Murine metabolic-syndrome-specific gut microbial biobank.</title>
        <authorList>
            <person name="Liu C."/>
        </authorList>
    </citation>
    <scope>NUCLEOTIDE SEQUENCE [LARGE SCALE GENOMIC DNA]</scope>
    <source>
        <strain evidence="5 6">583</strain>
    </source>
</reference>
<dbReference type="AlphaFoldDB" id="A0A845QV76"/>
<keyword evidence="2" id="KW-0547">Nucleotide-binding</keyword>
<dbReference type="Proteomes" id="UP000467132">
    <property type="component" value="Unassembled WGS sequence"/>
</dbReference>
<proteinExistence type="predicted"/>
<dbReference type="InterPro" id="IPR050093">
    <property type="entry name" value="ABC_SmlMolc_Importer"/>
</dbReference>
<dbReference type="SMART" id="SM00382">
    <property type="entry name" value="AAA"/>
    <property type="match status" value="1"/>
</dbReference>
<dbReference type="GO" id="GO:0016887">
    <property type="term" value="F:ATP hydrolysis activity"/>
    <property type="evidence" value="ECO:0007669"/>
    <property type="project" value="InterPro"/>
</dbReference>
<name>A0A845QV76_9CLOT</name>
<accession>A0A845QV76</accession>
<dbReference type="Pfam" id="PF00005">
    <property type="entry name" value="ABC_tran"/>
    <property type="match status" value="1"/>
</dbReference>
<dbReference type="SUPFAM" id="SSF52540">
    <property type="entry name" value="P-loop containing nucleoside triphosphate hydrolases"/>
    <property type="match status" value="1"/>
</dbReference>
<dbReference type="InterPro" id="IPR017871">
    <property type="entry name" value="ABC_transporter-like_CS"/>
</dbReference>
<dbReference type="OrthoDB" id="9804199at2"/>
<evidence type="ECO:0000313" key="5">
    <source>
        <dbReference type="EMBL" id="NBI05970.1"/>
    </source>
</evidence>
<keyword evidence="6" id="KW-1185">Reference proteome</keyword>
<dbReference type="InterPro" id="IPR027417">
    <property type="entry name" value="P-loop_NTPase"/>
</dbReference>